<evidence type="ECO:0000313" key="2">
    <source>
        <dbReference type="Proteomes" id="UP000184550"/>
    </source>
</evidence>
<sequence>MQWDVQAIFSRFYDPSNFYMRYQCCFELDKQLNEEVETFHGRSLPPVTHAIAQREH</sequence>
<dbReference type="AlphaFoldDB" id="A0A7Z9BQI2"/>
<dbReference type="Proteomes" id="UP000184550">
    <property type="component" value="Unassembled WGS sequence"/>
</dbReference>
<dbReference type="EMBL" id="CZCU02000136">
    <property type="protein sequence ID" value="VXD18333.1"/>
    <property type="molecule type" value="Genomic_DNA"/>
</dbReference>
<keyword evidence="2" id="KW-1185">Reference proteome</keyword>
<reference evidence="1" key="1">
    <citation type="submission" date="2019-10" db="EMBL/GenBank/DDBJ databases">
        <authorList>
            <consortium name="Genoscope - CEA"/>
            <person name="William W."/>
        </authorList>
    </citation>
    <scope>NUCLEOTIDE SEQUENCE [LARGE SCALE GENOMIC DNA]</scope>
    <source>
        <strain evidence="1">BBR_PRJEB10992</strain>
    </source>
</reference>
<protein>
    <submittedName>
        <fullName evidence="1">Uncharacterized protein</fullName>
    </submittedName>
</protein>
<gene>
    <name evidence="1" type="ORF">PL8927_600358</name>
</gene>
<evidence type="ECO:0000313" key="1">
    <source>
        <dbReference type="EMBL" id="VXD18333.1"/>
    </source>
</evidence>
<proteinExistence type="predicted"/>
<name>A0A7Z9BQI2_9CYAN</name>
<accession>A0A7Z9BQI2</accession>
<organism evidence="1 2">
    <name type="scientific">Planktothrix serta PCC 8927</name>
    <dbReference type="NCBI Taxonomy" id="671068"/>
    <lineage>
        <taxon>Bacteria</taxon>
        <taxon>Bacillati</taxon>
        <taxon>Cyanobacteriota</taxon>
        <taxon>Cyanophyceae</taxon>
        <taxon>Oscillatoriophycideae</taxon>
        <taxon>Oscillatoriales</taxon>
        <taxon>Microcoleaceae</taxon>
        <taxon>Planktothrix</taxon>
    </lineage>
</organism>
<comment type="caution">
    <text evidence="1">The sequence shown here is derived from an EMBL/GenBank/DDBJ whole genome shotgun (WGS) entry which is preliminary data.</text>
</comment>